<organism evidence="5 6">
    <name type="scientific">Litoribaculum gwangyangense</name>
    <dbReference type="NCBI Taxonomy" id="1130722"/>
    <lineage>
        <taxon>Bacteria</taxon>
        <taxon>Pseudomonadati</taxon>
        <taxon>Bacteroidota</taxon>
        <taxon>Flavobacteriia</taxon>
        <taxon>Flavobacteriales</taxon>
        <taxon>Flavobacteriaceae</taxon>
        <taxon>Litoribaculum</taxon>
    </lineage>
</organism>
<comment type="function">
    <text evidence="4">Catalyzes the reversible epimerization of cellobiose to 4-O-beta-D-glucopyranosyl-D-mannose (Glc-Man).</text>
</comment>
<evidence type="ECO:0000256" key="3">
    <source>
        <dbReference type="ARBA" id="ARBA00023235"/>
    </source>
</evidence>
<evidence type="ECO:0000256" key="2">
    <source>
        <dbReference type="ARBA" id="ARBA00008558"/>
    </source>
</evidence>
<dbReference type="HAMAP" id="MF_00929">
    <property type="entry name" value="Cellobiose_2_epim"/>
    <property type="match status" value="1"/>
</dbReference>
<dbReference type="Pfam" id="PF07221">
    <property type="entry name" value="GlcNAc_2-epim"/>
    <property type="match status" value="1"/>
</dbReference>
<evidence type="ECO:0000313" key="5">
    <source>
        <dbReference type="EMBL" id="GAA4813275.1"/>
    </source>
</evidence>
<accession>A0ABP9CLB2</accession>
<comment type="similarity">
    <text evidence="4">Belongs to the cellobiose 2-epimerase family.</text>
</comment>
<keyword evidence="3 4" id="KW-0413">Isomerase</keyword>
<comment type="catalytic activity">
    <reaction evidence="1 4">
        <text>D-cellobiose = beta-D-glucosyl-(1-&gt;4)-D-mannopyranose</text>
        <dbReference type="Rhea" id="RHEA:23384"/>
        <dbReference type="ChEBI" id="CHEBI:17057"/>
        <dbReference type="ChEBI" id="CHEBI:47931"/>
        <dbReference type="EC" id="5.1.3.11"/>
    </reaction>
</comment>
<dbReference type="InterPro" id="IPR008928">
    <property type="entry name" value="6-hairpin_glycosidase_sf"/>
</dbReference>
<dbReference type="EMBL" id="BAABJW010000003">
    <property type="protein sequence ID" value="GAA4813275.1"/>
    <property type="molecule type" value="Genomic_DNA"/>
</dbReference>
<evidence type="ECO:0000256" key="1">
    <source>
        <dbReference type="ARBA" id="ARBA00001470"/>
    </source>
</evidence>
<dbReference type="InterPro" id="IPR028584">
    <property type="entry name" value="Cellobiose_2_epim"/>
</dbReference>
<dbReference type="SUPFAM" id="SSF48208">
    <property type="entry name" value="Six-hairpin glycosidases"/>
    <property type="match status" value="1"/>
</dbReference>
<comment type="similarity">
    <text evidence="2">Belongs to the N-acylglucosamine 2-epimerase family.</text>
</comment>
<evidence type="ECO:0000313" key="6">
    <source>
        <dbReference type="Proteomes" id="UP001501433"/>
    </source>
</evidence>
<comment type="caution">
    <text evidence="5">The sequence shown here is derived from an EMBL/GenBank/DDBJ whole genome shotgun (WGS) entry which is preliminary data.</text>
</comment>
<evidence type="ECO:0000256" key="4">
    <source>
        <dbReference type="HAMAP-Rule" id="MF_00929"/>
    </source>
</evidence>
<name>A0ABP9CLB2_9FLAO</name>
<dbReference type="Proteomes" id="UP001501433">
    <property type="component" value="Unassembled WGS sequence"/>
</dbReference>
<proteinExistence type="inferred from homology"/>
<dbReference type="InterPro" id="IPR012341">
    <property type="entry name" value="6hp_glycosidase-like_sf"/>
</dbReference>
<dbReference type="Gene3D" id="1.50.10.10">
    <property type="match status" value="1"/>
</dbReference>
<gene>
    <name evidence="5" type="ORF">GCM10023330_21150</name>
</gene>
<sequence length="394" mass="46605">MKTAAYLQLKKEMHDELLRILDYWQNNTIDYEHGGFFGKIDFYNKVVPKSSKGIILNTRILWSFSAASNYLKTDTYKEICERSYEYLKRYFKDTKNKGVFWELDYLGQPINKRKQVYAQSFAIYALSEYYIYSGNRECKDWAIELFECIEKYAKDEQYGGYLEAFKEDWSPIEDMRLSDKDMNAAKSMNTHLHVLEAYTALLKIYDNAHLKEALKMLIEIMNNKILNKKYHFDLFFDQKWNLLSYTVSFGHDIESAWLLLRAAEMVNDPVIIEKSKHIAVDVADTFLKHGIDVDGSVLNEVNFFTNHTDTDRHWWPQVEALIGLKEAHSIENKESYIASSVNIWNYTKKHLLDYENGDWHFRVNQKGKPYTQENKVSMWKAPYHTTRACIMINE</sequence>
<dbReference type="RefSeq" id="WP_345276942.1">
    <property type="nucleotide sequence ID" value="NZ_BAABJW010000003.1"/>
</dbReference>
<dbReference type="EC" id="5.1.3.11" evidence="4"/>
<keyword evidence="6" id="KW-1185">Reference proteome</keyword>
<dbReference type="InterPro" id="IPR010819">
    <property type="entry name" value="AGE/CE"/>
</dbReference>
<dbReference type="PANTHER" id="PTHR15108">
    <property type="entry name" value="N-ACYLGLUCOSAMINE-2-EPIMERASE"/>
    <property type="match status" value="1"/>
</dbReference>
<reference evidence="6" key="1">
    <citation type="journal article" date="2019" name="Int. J. Syst. Evol. Microbiol.">
        <title>The Global Catalogue of Microorganisms (GCM) 10K type strain sequencing project: providing services to taxonomists for standard genome sequencing and annotation.</title>
        <authorList>
            <consortium name="The Broad Institute Genomics Platform"/>
            <consortium name="The Broad Institute Genome Sequencing Center for Infectious Disease"/>
            <person name="Wu L."/>
            <person name="Ma J."/>
        </authorList>
    </citation>
    <scope>NUCLEOTIDE SEQUENCE [LARGE SCALE GENOMIC DNA]</scope>
    <source>
        <strain evidence="6">JCM 18325</strain>
    </source>
</reference>
<protein>
    <recommendedName>
        <fullName evidence="4">Cellobiose 2-epimerase</fullName>
        <shortName evidence="4">CE</shortName>
        <ecNumber evidence="4">5.1.3.11</ecNumber>
    </recommendedName>
</protein>